<dbReference type="InterPro" id="IPR036318">
    <property type="entry name" value="FAD-bd_PCMH-like_sf"/>
</dbReference>
<reference evidence="8 9" key="1">
    <citation type="submission" date="2024-10" db="EMBL/GenBank/DDBJ databases">
        <title>The Natural Products Discovery Center: Release of the First 8490 Sequenced Strains for Exploring Actinobacteria Biosynthetic Diversity.</title>
        <authorList>
            <person name="Kalkreuter E."/>
            <person name="Kautsar S.A."/>
            <person name="Yang D."/>
            <person name="Bader C.D."/>
            <person name="Teijaro C.N."/>
            <person name="Fluegel L."/>
            <person name="Davis C.M."/>
            <person name="Simpson J.R."/>
            <person name="Lauterbach L."/>
            <person name="Steele A.D."/>
            <person name="Gui C."/>
            <person name="Meng S."/>
            <person name="Li G."/>
            <person name="Viehrig K."/>
            <person name="Ye F."/>
            <person name="Su P."/>
            <person name="Kiefer A.F."/>
            <person name="Nichols A."/>
            <person name="Cepeda A.J."/>
            <person name="Yan W."/>
            <person name="Fan B."/>
            <person name="Jiang Y."/>
            <person name="Adhikari A."/>
            <person name="Zheng C.-J."/>
            <person name="Schuster L."/>
            <person name="Cowan T.M."/>
            <person name="Smanski M.J."/>
            <person name="Chevrette M.G."/>
            <person name="De Carvalho L.P.S."/>
            <person name="Shen B."/>
        </authorList>
    </citation>
    <scope>NUCLEOTIDE SEQUENCE [LARGE SCALE GENOMIC DNA]</scope>
    <source>
        <strain evidence="8 9">NPDC005497</strain>
    </source>
</reference>
<dbReference type="RefSeq" id="WP_389831754.1">
    <property type="nucleotide sequence ID" value="NZ_JBIAJP010000008.1"/>
</dbReference>
<keyword evidence="5" id="KW-0560">Oxidoreductase</keyword>
<dbReference type="Pfam" id="PF01565">
    <property type="entry name" value="FAD_binding_4"/>
    <property type="match status" value="1"/>
</dbReference>
<evidence type="ECO:0000313" key="8">
    <source>
        <dbReference type="EMBL" id="MFF0006906.1"/>
    </source>
</evidence>
<dbReference type="Proteomes" id="UP001601422">
    <property type="component" value="Unassembled WGS sequence"/>
</dbReference>
<dbReference type="Gene3D" id="3.30.465.10">
    <property type="match status" value="1"/>
</dbReference>
<dbReference type="InterPro" id="IPR006094">
    <property type="entry name" value="Oxid_FAD_bind_N"/>
</dbReference>
<comment type="cofactor">
    <cofactor evidence="1">
        <name>FAD</name>
        <dbReference type="ChEBI" id="CHEBI:57692"/>
    </cofactor>
</comment>
<dbReference type="Pfam" id="PF08031">
    <property type="entry name" value="BBE"/>
    <property type="match status" value="1"/>
</dbReference>
<evidence type="ECO:0000256" key="6">
    <source>
        <dbReference type="SAM" id="SignalP"/>
    </source>
</evidence>
<evidence type="ECO:0000256" key="5">
    <source>
        <dbReference type="ARBA" id="ARBA00023002"/>
    </source>
</evidence>
<dbReference type="Gene3D" id="3.40.462.20">
    <property type="match status" value="1"/>
</dbReference>
<protein>
    <submittedName>
        <fullName evidence="8">FAD-binding oxidoreductase</fullName>
    </submittedName>
</protein>
<evidence type="ECO:0000256" key="1">
    <source>
        <dbReference type="ARBA" id="ARBA00001974"/>
    </source>
</evidence>
<sequence length="549" mass="59839">MSSFSRRRALLSTAGAAAGAGLLPAPAAAAREAAAAGPGPVSVQPDDARYADLISGLNQRWVAAPERIVLPTTTRQVVALVQDAVNRDKRISIRGGGHCFEDFVFNSEVEVVINMSRMNRIHFDPERQAFAVEGGATLLNVYETLYEGWGVTIPGGACYSVGVGGHVSGGGYGMLSRTHGLTVDHLDAVEVVVVDASGRARSVVAGRDPDDPNHDLFWAHTGAGGGNFGVITKYWFRTPGTTGSAPGALLPTPPAEVFVTMASWPWEDVSKAGFTALLEFYGSWLERHKDVTSPYRDMCVWLMPNHQSTGDIALIAQLDATLPDAPRLLTDFLTGLNRALGVSDTPGVPETTGATHRSTYATTQRLPWLRATRYVGTSSPTQTDPNMRGKHKSAYHRRGFTRQQIETIYEHLTRSPQSARIAGLVIPSTGGRIAEVDPAATAVAQRDSIMKVTYETYWYDESDDAANIAWVRGVYGDVYAATGGVPVPGERTDGCYVNYPDSDIGDPRYNRSSVPWHDLYFKGNYRRLQEVKRRWDPNDVFRHRQSVRA</sequence>
<dbReference type="InterPro" id="IPR016166">
    <property type="entry name" value="FAD-bd_PCMH"/>
</dbReference>
<keyword evidence="4" id="KW-0274">FAD</keyword>
<accession>A0ABW6N0U1</accession>
<dbReference type="EMBL" id="JBIAJP010000008">
    <property type="protein sequence ID" value="MFF0006906.1"/>
    <property type="molecule type" value="Genomic_DNA"/>
</dbReference>
<evidence type="ECO:0000256" key="2">
    <source>
        <dbReference type="ARBA" id="ARBA00005466"/>
    </source>
</evidence>
<dbReference type="InterPro" id="IPR006311">
    <property type="entry name" value="TAT_signal"/>
</dbReference>
<dbReference type="InterPro" id="IPR012951">
    <property type="entry name" value="BBE"/>
</dbReference>
<dbReference type="PROSITE" id="PS51318">
    <property type="entry name" value="TAT"/>
    <property type="match status" value="1"/>
</dbReference>
<feature type="domain" description="FAD-binding PCMH-type" evidence="7">
    <location>
        <begin position="61"/>
        <end position="241"/>
    </location>
</feature>
<feature type="chain" id="PRO_5046048284" evidence="6">
    <location>
        <begin position="30"/>
        <end position="549"/>
    </location>
</feature>
<dbReference type="SUPFAM" id="SSF56176">
    <property type="entry name" value="FAD-binding/transporter-associated domain-like"/>
    <property type="match status" value="1"/>
</dbReference>
<evidence type="ECO:0000256" key="4">
    <source>
        <dbReference type="ARBA" id="ARBA00022827"/>
    </source>
</evidence>
<feature type="signal peptide" evidence="6">
    <location>
        <begin position="1"/>
        <end position="29"/>
    </location>
</feature>
<dbReference type="PANTHER" id="PTHR42973">
    <property type="entry name" value="BINDING OXIDOREDUCTASE, PUTATIVE (AFU_ORTHOLOGUE AFUA_1G17690)-RELATED"/>
    <property type="match status" value="1"/>
</dbReference>
<dbReference type="InterPro" id="IPR016169">
    <property type="entry name" value="FAD-bd_PCMH_sub2"/>
</dbReference>
<evidence type="ECO:0000259" key="7">
    <source>
        <dbReference type="PROSITE" id="PS51387"/>
    </source>
</evidence>
<comment type="caution">
    <text evidence="8">The sequence shown here is derived from an EMBL/GenBank/DDBJ whole genome shotgun (WGS) entry which is preliminary data.</text>
</comment>
<proteinExistence type="inferred from homology"/>
<evidence type="ECO:0000256" key="3">
    <source>
        <dbReference type="ARBA" id="ARBA00022630"/>
    </source>
</evidence>
<name>A0ABW6N0U1_9ACTN</name>
<keyword evidence="3" id="KW-0285">Flavoprotein</keyword>
<keyword evidence="6" id="KW-0732">Signal</keyword>
<evidence type="ECO:0000313" key="9">
    <source>
        <dbReference type="Proteomes" id="UP001601422"/>
    </source>
</evidence>
<dbReference type="InterPro" id="IPR050416">
    <property type="entry name" value="FAD-linked_Oxidoreductase"/>
</dbReference>
<gene>
    <name evidence="8" type="ORF">ACFYQT_26120</name>
</gene>
<dbReference type="PROSITE" id="PS51387">
    <property type="entry name" value="FAD_PCMH"/>
    <property type="match status" value="1"/>
</dbReference>
<dbReference type="PANTHER" id="PTHR42973:SF39">
    <property type="entry name" value="FAD-BINDING PCMH-TYPE DOMAIN-CONTAINING PROTEIN"/>
    <property type="match status" value="1"/>
</dbReference>
<organism evidence="8 9">
    <name type="scientific">Streptomyces tibetensis</name>
    <dbReference type="NCBI Taxonomy" id="2382123"/>
    <lineage>
        <taxon>Bacteria</taxon>
        <taxon>Bacillati</taxon>
        <taxon>Actinomycetota</taxon>
        <taxon>Actinomycetes</taxon>
        <taxon>Kitasatosporales</taxon>
        <taxon>Streptomycetaceae</taxon>
        <taxon>Streptomyces</taxon>
    </lineage>
</organism>
<keyword evidence="9" id="KW-1185">Reference proteome</keyword>
<comment type="similarity">
    <text evidence="2">Belongs to the oxygen-dependent FAD-linked oxidoreductase family.</text>
</comment>